<dbReference type="AlphaFoldDB" id="A0A8H5MA34"/>
<gene>
    <name evidence="3" type="ORF">D9615_002567</name>
</gene>
<feature type="chain" id="PRO_5034834335" description="Polysaccharide lyase 14 domain-containing protein" evidence="1">
    <location>
        <begin position="23"/>
        <end position="356"/>
    </location>
</feature>
<keyword evidence="4" id="KW-1185">Reference proteome</keyword>
<evidence type="ECO:0000313" key="4">
    <source>
        <dbReference type="Proteomes" id="UP000565441"/>
    </source>
</evidence>
<dbReference type="Pfam" id="PF21294">
    <property type="entry name" value="Polysacc_lyase_14"/>
    <property type="match status" value="1"/>
</dbReference>
<proteinExistence type="predicted"/>
<evidence type="ECO:0000256" key="1">
    <source>
        <dbReference type="SAM" id="SignalP"/>
    </source>
</evidence>
<dbReference type="EMBL" id="JAACJP010000003">
    <property type="protein sequence ID" value="KAF5386076.1"/>
    <property type="molecule type" value="Genomic_DNA"/>
</dbReference>
<protein>
    <recommendedName>
        <fullName evidence="2">Polysaccharide lyase 14 domain-containing protein</fullName>
    </recommendedName>
</protein>
<keyword evidence="1" id="KW-0732">Signal</keyword>
<feature type="domain" description="Polysaccharide lyase 14" evidence="2">
    <location>
        <begin position="98"/>
        <end position="310"/>
    </location>
</feature>
<dbReference type="OrthoDB" id="2395160at2759"/>
<organism evidence="3 4">
    <name type="scientific">Tricholomella constricta</name>
    <dbReference type="NCBI Taxonomy" id="117010"/>
    <lineage>
        <taxon>Eukaryota</taxon>
        <taxon>Fungi</taxon>
        <taxon>Dikarya</taxon>
        <taxon>Basidiomycota</taxon>
        <taxon>Agaricomycotina</taxon>
        <taxon>Agaricomycetes</taxon>
        <taxon>Agaricomycetidae</taxon>
        <taxon>Agaricales</taxon>
        <taxon>Tricholomatineae</taxon>
        <taxon>Lyophyllaceae</taxon>
        <taxon>Tricholomella</taxon>
    </lineage>
</organism>
<dbReference type="PANTHER" id="PTHR40124">
    <property type="match status" value="1"/>
</dbReference>
<reference evidence="3 4" key="1">
    <citation type="journal article" date="2020" name="ISME J.">
        <title>Uncovering the hidden diversity of litter-decomposition mechanisms in mushroom-forming fungi.</title>
        <authorList>
            <person name="Floudas D."/>
            <person name="Bentzer J."/>
            <person name="Ahren D."/>
            <person name="Johansson T."/>
            <person name="Persson P."/>
            <person name="Tunlid A."/>
        </authorList>
    </citation>
    <scope>NUCLEOTIDE SEQUENCE [LARGE SCALE GENOMIC DNA]</scope>
    <source>
        <strain evidence="3 4">CBS 661.87</strain>
    </source>
</reference>
<dbReference type="Gene3D" id="2.60.120.200">
    <property type="match status" value="1"/>
</dbReference>
<sequence length="356" mass="38227">MFHSMSTLPFLYLLTITTPIFAATLQASVEQVVADYALSTSTSLPFPSATQNPADTQKIMVADWSLGKGAIQDNPGNLAFVADPFPNASAPFPTGQNLSGPVLQARYPQGSFSYETGGSQWYNLWNATAGAKFQTMLVSYEVAFDENFDWVKGGKLPGLRGSTKSNLAGCSSGKEKETNGSDCFSTRLMWRKNGAGEVYASIPTANGLCSQEGVTCNSDTSTSIQRGTFGFVSGRWNRVTLLVRLNDPPNVANGNIQLFYNDLKAIDQQGLQIRTNSQVYVNGFYFSTFFGGSDKTWETPRDAHTYYRNIRMWGSSAASNLTGNTVATAAASRTTASGLGLFGGLALTGVAAALWI</sequence>
<accession>A0A8H5MA34</accession>
<dbReference type="Proteomes" id="UP000565441">
    <property type="component" value="Unassembled WGS sequence"/>
</dbReference>
<evidence type="ECO:0000313" key="3">
    <source>
        <dbReference type="EMBL" id="KAF5386076.1"/>
    </source>
</evidence>
<comment type="caution">
    <text evidence="3">The sequence shown here is derived from an EMBL/GenBank/DDBJ whole genome shotgun (WGS) entry which is preliminary data.</text>
</comment>
<dbReference type="PANTHER" id="PTHR40124:SF1">
    <property type="entry name" value="DISAGGREGATASE RELATED REPEAT PROTEIN"/>
    <property type="match status" value="1"/>
</dbReference>
<dbReference type="InterPro" id="IPR048958">
    <property type="entry name" value="Polysacc_lyase_14"/>
</dbReference>
<evidence type="ECO:0000259" key="2">
    <source>
        <dbReference type="Pfam" id="PF21294"/>
    </source>
</evidence>
<name>A0A8H5MA34_9AGAR</name>
<feature type="signal peptide" evidence="1">
    <location>
        <begin position="1"/>
        <end position="22"/>
    </location>
</feature>